<dbReference type="AlphaFoldDB" id="A0AAD8ITP6"/>
<gene>
    <name evidence="7" type="ORF">POM88_018834</name>
</gene>
<dbReference type="PANTHER" id="PTHR31232">
    <property type="match status" value="1"/>
</dbReference>
<feature type="signal peptide" evidence="6">
    <location>
        <begin position="1"/>
        <end position="19"/>
    </location>
</feature>
<dbReference type="EMBL" id="JAUIZM010000004">
    <property type="protein sequence ID" value="KAK1390656.1"/>
    <property type="molecule type" value="Genomic_DNA"/>
</dbReference>
<dbReference type="GO" id="GO:0060320">
    <property type="term" value="P:rejection of self pollen"/>
    <property type="evidence" value="ECO:0007669"/>
    <property type="project" value="UniProtKB-KW"/>
</dbReference>
<reference evidence="7" key="1">
    <citation type="submission" date="2023-02" db="EMBL/GenBank/DDBJ databases">
        <title>Genome of toxic invasive species Heracleum sosnowskyi carries increased number of genes despite the absence of recent whole-genome duplications.</title>
        <authorList>
            <person name="Schelkunov M."/>
            <person name="Shtratnikova V."/>
            <person name="Makarenko M."/>
            <person name="Klepikova A."/>
            <person name="Omelchenko D."/>
            <person name="Novikova G."/>
            <person name="Obukhova E."/>
            <person name="Bogdanov V."/>
            <person name="Penin A."/>
            <person name="Logacheva M."/>
        </authorList>
    </citation>
    <scope>NUCLEOTIDE SEQUENCE</scope>
    <source>
        <strain evidence="7">Hsosn_3</strain>
        <tissue evidence="7">Leaf</tissue>
    </source>
</reference>
<protein>
    <recommendedName>
        <fullName evidence="6">S-protein homolog</fullName>
    </recommendedName>
</protein>
<comment type="similarity">
    <text evidence="2 6">Belongs to the plant self-incompatibility (S1) protein family.</text>
</comment>
<name>A0AAD8ITP6_9APIA</name>
<proteinExistence type="inferred from homology"/>
<dbReference type="PANTHER" id="PTHR31232:SF155">
    <property type="entry name" value="PLANT SELF-INCOMPATIBILITY PROTEIN S1 FAMILY"/>
    <property type="match status" value="1"/>
</dbReference>
<comment type="caution">
    <text evidence="7">The sequence shown here is derived from an EMBL/GenBank/DDBJ whole genome shotgun (WGS) entry which is preliminary data.</text>
</comment>
<accession>A0AAD8ITP6</accession>
<evidence type="ECO:0000256" key="2">
    <source>
        <dbReference type="ARBA" id="ARBA00005581"/>
    </source>
</evidence>
<dbReference type="GO" id="GO:0005576">
    <property type="term" value="C:extracellular region"/>
    <property type="evidence" value="ECO:0007669"/>
    <property type="project" value="UniProtKB-SubCell"/>
</dbReference>
<dbReference type="Pfam" id="PF05938">
    <property type="entry name" value="Self-incomp_S1"/>
    <property type="match status" value="1"/>
</dbReference>
<keyword evidence="8" id="KW-1185">Reference proteome</keyword>
<comment type="subcellular location">
    <subcellularLocation>
        <location evidence="1 6">Secreted</location>
    </subcellularLocation>
</comment>
<reference evidence="7" key="2">
    <citation type="submission" date="2023-05" db="EMBL/GenBank/DDBJ databases">
        <authorList>
            <person name="Schelkunov M.I."/>
        </authorList>
    </citation>
    <scope>NUCLEOTIDE SEQUENCE</scope>
    <source>
        <strain evidence="7">Hsosn_3</strain>
        <tissue evidence="7">Leaf</tissue>
    </source>
</reference>
<keyword evidence="4 6" id="KW-0964">Secreted</keyword>
<dbReference type="Proteomes" id="UP001237642">
    <property type="component" value="Unassembled WGS sequence"/>
</dbReference>
<evidence type="ECO:0000313" key="7">
    <source>
        <dbReference type="EMBL" id="KAK1390656.1"/>
    </source>
</evidence>
<evidence type="ECO:0000256" key="3">
    <source>
        <dbReference type="ARBA" id="ARBA00022471"/>
    </source>
</evidence>
<evidence type="ECO:0000256" key="1">
    <source>
        <dbReference type="ARBA" id="ARBA00004613"/>
    </source>
</evidence>
<evidence type="ECO:0000256" key="4">
    <source>
        <dbReference type="ARBA" id="ARBA00022525"/>
    </source>
</evidence>
<keyword evidence="5 6" id="KW-0732">Signal</keyword>
<evidence type="ECO:0000256" key="5">
    <source>
        <dbReference type="ARBA" id="ARBA00022729"/>
    </source>
</evidence>
<feature type="chain" id="PRO_5041770236" description="S-protein homolog" evidence="6">
    <location>
        <begin position="20"/>
        <end position="139"/>
    </location>
</feature>
<keyword evidence="3 6" id="KW-0713">Self-incompatibility</keyword>
<evidence type="ECO:0000313" key="8">
    <source>
        <dbReference type="Proteomes" id="UP001237642"/>
    </source>
</evidence>
<sequence length="139" mass="16370">MRISIVSVLLMSLAVFTSAYTRNPHSKVKVYVMNALPPNSEPLIVHCESMGGDFSLSGGRSFSWRFSPGYFATTFFCEFWWNSKIRNVKVFSYLEPHQCERMKPKYSNMCYWQAREDGIYFNNRNDTVFATSWQNRFPW</sequence>
<dbReference type="InterPro" id="IPR010264">
    <property type="entry name" value="Self-incomp_S1"/>
</dbReference>
<organism evidence="7 8">
    <name type="scientific">Heracleum sosnowskyi</name>
    <dbReference type="NCBI Taxonomy" id="360622"/>
    <lineage>
        <taxon>Eukaryota</taxon>
        <taxon>Viridiplantae</taxon>
        <taxon>Streptophyta</taxon>
        <taxon>Embryophyta</taxon>
        <taxon>Tracheophyta</taxon>
        <taxon>Spermatophyta</taxon>
        <taxon>Magnoliopsida</taxon>
        <taxon>eudicotyledons</taxon>
        <taxon>Gunneridae</taxon>
        <taxon>Pentapetalae</taxon>
        <taxon>asterids</taxon>
        <taxon>campanulids</taxon>
        <taxon>Apiales</taxon>
        <taxon>Apiaceae</taxon>
        <taxon>Apioideae</taxon>
        <taxon>apioid superclade</taxon>
        <taxon>Tordylieae</taxon>
        <taxon>Tordyliinae</taxon>
        <taxon>Heracleum</taxon>
    </lineage>
</organism>
<evidence type="ECO:0000256" key="6">
    <source>
        <dbReference type="RuleBase" id="RU367044"/>
    </source>
</evidence>